<evidence type="ECO:0000256" key="1">
    <source>
        <dbReference type="ARBA" id="ARBA00009748"/>
    </source>
</evidence>
<dbReference type="Gene3D" id="1.10.110.10">
    <property type="entry name" value="Plant lipid-transfer and hydrophobic proteins"/>
    <property type="match status" value="1"/>
</dbReference>
<gene>
    <name evidence="8" type="primary">LOC120257855</name>
</gene>
<accession>A0AB40B1D5</accession>
<name>A0AB40B1D5_DIOCR</name>
<dbReference type="RefSeq" id="XP_039121071.1">
    <property type="nucleotide sequence ID" value="XM_039265137.1"/>
</dbReference>
<evidence type="ECO:0000256" key="4">
    <source>
        <dbReference type="ARBA" id="ARBA00023180"/>
    </source>
</evidence>
<dbReference type="AlphaFoldDB" id="A0AB40B1D5"/>
<organism evidence="7 8">
    <name type="scientific">Dioscorea cayennensis subsp. rotundata</name>
    <name type="common">White Guinea yam</name>
    <name type="synonym">Dioscorea rotundata</name>
    <dbReference type="NCBI Taxonomy" id="55577"/>
    <lineage>
        <taxon>Eukaryota</taxon>
        <taxon>Viridiplantae</taxon>
        <taxon>Streptophyta</taxon>
        <taxon>Embryophyta</taxon>
        <taxon>Tracheophyta</taxon>
        <taxon>Spermatophyta</taxon>
        <taxon>Magnoliopsida</taxon>
        <taxon>Liliopsida</taxon>
        <taxon>Dioscoreales</taxon>
        <taxon>Dioscoreaceae</taxon>
        <taxon>Dioscorea</taxon>
    </lineage>
</organism>
<dbReference type="CDD" id="cd00010">
    <property type="entry name" value="AAI_LTSS"/>
    <property type="match status" value="1"/>
</dbReference>
<sequence length="141" mass="14993">MDRLTITMQALFLIVLSTACNAQQQAAPPLCATKLLPCLNSLNTSTPPETCCKSLTEAVAQDMRCLCVIFSSPDILKAFNLNLQQALNLSSGCGVSIGQTACSSAGPAADPQVNFGTLAFKMNWIGAVMMMTIPFFCCTFL</sequence>
<dbReference type="Pfam" id="PF14368">
    <property type="entry name" value="LTP_2"/>
    <property type="match status" value="1"/>
</dbReference>
<dbReference type="Proteomes" id="UP001515500">
    <property type="component" value="Chromosome 4"/>
</dbReference>
<dbReference type="SUPFAM" id="SSF47699">
    <property type="entry name" value="Bifunctional inhibitor/lipid-transfer protein/seed storage 2S albumin"/>
    <property type="match status" value="1"/>
</dbReference>
<feature type="signal peptide" evidence="5">
    <location>
        <begin position="1"/>
        <end position="22"/>
    </location>
</feature>
<keyword evidence="7" id="KW-1185">Reference proteome</keyword>
<dbReference type="InterPro" id="IPR043325">
    <property type="entry name" value="LTSS"/>
</dbReference>
<protein>
    <submittedName>
        <fullName evidence="8">Non-specific lipid transfer protein GPI-anchored 8-like isoform X1</fullName>
    </submittedName>
</protein>
<keyword evidence="2 5" id="KW-0732">Signal</keyword>
<evidence type="ECO:0000256" key="5">
    <source>
        <dbReference type="SAM" id="SignalP"/>
    </source>
</evidence>
<dbReference type="PANTHER" id="PTHR33044">
    <property type="entry name" value="BIFUNCTIONAL INHIBITOR/LIPID-TRANSFER PROTEIN/SEED STORAGE 2S ALBUMIN SUPERFAMILY PROTEIN-RELATED"/>
    <property type="match status" value="1"/>
</dbReference>
<evidence type="ECO:0000259" key="6">
    <source>
        <dbReference type="Pfam" id="PF14368"/>
    </source>
</evidence>
<keyword evidence="3" id="KW-1015">Disulfide bond</keyword>
<comment type="similarity">
    <text evidence="1">Belongs to the plant LTP family.</text>
</comment>
<dbReference type="PROSITE" id="PS51257">
    <property type="entry name" value="PROKAR_LIPOPROTEIN"/>
    <property type="match status" value="1"/>
</dbReference>
<proteinExistence type="inferred from homology"/>
<evidence type="ECO:0000256" key="3">
    <source>
        <dbReference type="ARBA" id="ARBA00023157"/>
    </source>
</evidence>
<reference evidence="8" key="1">
    <citation type="submission" date="2025-08" db="UniProtKB">
        <authorList>
            <consortium name="RefSeq"/>
        </authorList>
    </citation>
    <scope>IDENTIFICATION</scope>
</reference>
<dbReference type="GeneID" id="120257855"/>
<evidence type="ECO:0000313" key="7">
    <source>
        <dbReference type="Proteomes" id="UP001515500"/>
    </source>
</evidence>
<evidence type="ECO:0000256" key="2">
    <source>
        <dbReference type="ARBA" id="ARBA00022729"/>
    </source>
</evidence>
<dbReference type="InterPro" id="IPR016140">
    <property type="entry name" value="Bifunc_inhib/LTP/seed_store"/>
</dbReference>
<feature type="domain" description="Bifunctional inhibitor/plant lipid transfer protein/seed storage helical" evidence="6">
    <location>
        <begin position="14"/>
        <end position="102"/>
    </location>
</feature>
<dbReference type="InterPro" id="IPR036312">
    <property type="entry name" value="Bifun_inhib/LTP/seed_sf"/>
</dbReference>
<evidence type="ECO:0000313" key="8">
    <source>
        <dbReference type="RefSeq" id="XP_039121071.1"/>
    </source>
</evidence>
<feature type="chain" id="PRO_5044200606" evidence="5">
    <location>
        <begin position="23"/>
        <end position="141"/>
    </location>
</feature>
<keyword evidence="4" id="KW-0325">Glycoprotein</keyword>